<comment type="caution">
    <text evidence="1">The sequence shown here is derived from an EMBL/GenBank/DDBJ whole genome shotgun (WGS) entry which is preliminary data.</text>
</comment>
<dbReference type="Proteomes" id="UP001283361">
    <property type="component" value="Unassembled WGS sequence"/>
</dbReference>
<evidence type="ECO:0000313" key="1">
    <source>
        <dbReference type="EMBL" id="KAK3727426.1"/>
    </source>
</evidence>
<reference evidence="1" key="1">
    <citation type="journal article" date="2023" name="G3 (Bethesda)">
        <title>A reference genome for the long-term kleptoplast-retaining sea slug Elysia crispata morphotype clarki.</title>
        <authorList>
            <person name="Eastman K.E."/>
            <person name="Pendleton A.L."/>
            <person name="Shaikh M.A."/>
            <person name="Suttiyut T."/>
            <person name="Ogas R."/>
            <person name="Tomko P."/>
            <person name="Gavelis G."/>
            <person name="Widhalm J.R."/>
            <person name="Wisecaver J.H."/>
        </authorList>
    </citation>
    <scope>NUCLEOTIDE SEQUENCE</scope>
    <source>
        <strain evidence="1">ECLA1</strain>
    </source>
</reference>
<gene>
    <name evidence="1" type="ORF">RRG08_058843</name>
</gene>
<dbReference type="EMBL" id="JAWDGP010007240">
    <property type="protein sequence ID" value="KAK3727426.1"/>
    <property type="molecule type" value="Genomic_DNA"/>
</dbReference>
<organism evidence="1 2">
    <name type="scientific">Elysia crispata</name>
    <name type="common">lettuce slug</name>
    <dbReference type="NCBI Taxonomy" id="231223"/>
    <lineage>
        <taxon>Eukaryota</taxon>
        <taxon>Metazoa</taxon>
        <taxon>Spiralia</taxon>
        <taxon>Lophotrochozoa</taxon>
        <taxon>Mollusca</taxon>
        <taxon>Gastropoda</taxon>
        <taxon>Heterobranchia</taxon>
        <taxon>Euthyneura</taxon>
        <taxon>Panpulmonata</taxon>
        <taxon>Sacoglossa</taxon>
        <taxon>Placobranchoidea</taxon>
        <taxon>Plakobranchidae</taxon>
        <taxon>Elysia</taxon>
    </lineage>
</organism>
<proteinExistence type="predicted"/>
<protein>
    <submittedName>
        <fullName evidence="1">Uncharacterized protein</fullName>
    </submittedName>
</protein>
<accession>A0AAE1CQG7</accession>
<evidence type="ECO:0000313" key="2">
    <source>
        <dbReference type="Proteomes" id="UP001283361"/>
    </source>
</evidence>
<dbReference type="AlphaFoldDB" id="A0AAE1CQG7"/>
<keyword evidence="2" id="KW-1185">Reference proteome</keyword>
<name>A0AAE1CQG7_9GAST</name>
<sequence>MNLDKLQPRPHNNQSGVKTSCFSRFSLVVDTSTIRPDASGVTQKIAQPTDSHNAAATVMTNISAHDKTHVGCLRSLDQVRPAPTAWRLETPSAEQLERQFVTVWINKSVYTSSLLNTILDPFQHQMKLESNELILFNGNLGIKKNVLPSIG</sequence>